<evidence type="ECO:0000313" key="2">
    <source>
        <dbReference type="EMBL" id="PMD52359.1"/>
    </source>
</evidence>
<dbReference type="OrthoDB" id="4851849at2759"/>
<name>A0A2J6SNL1_9HELO</name>
<keyword evidence="3" id="KW-1185">Reference proteome</keyword>
<evidence type="ECO:0000256" key="1">
    <source>
        <dbReference type="SAM" id="Phobius"/>
    </source>
</evidence>
<evidence type="ECO:0000313" key="3">
    <source>
        <dbReference type="Proteomes" id="UP000235371"/>
    </source>
</evidence>
<dbReference type="GeneID" id="36584057"/>
<gene>
    <name evidence="2" type="ORF">K444DRAFT_543617</name>
</gene>
<accession>A0A2J6SNL1</accession>
<sequence>DYARLERKVSVSPASVQYEFKQLVPRVLGSSEIHAEIQIIYHYEMRRVKIRARVICSSKSACFLFGLFIMLHGKFYLARTHGRLYE</sequence>
<proteinExistence type="predicted"/>
<keyword evidence="1" id="KW-0472">Membrane</keyword>
<dbReference type="Proteomes" id="UP000235371">
    <property type="component" value="Unassembled WGS sequence"/>
</dbReference>
<feature type="transmembrane region" description="Helical" evidence="1">
    <location>
        <begin position="54"/>
        <end position="77"/>
    </location>
</feature>
<dbReference type="Pfam" id="PF14441">
    <property type="entry name" value="OTT_1508_deam"/>
    <property type="match status" value="1"/>
</dbReference>
<keyword evidence="1" id="KW-1133">Transmembrane helix</keyword>
<dbReference type="AlphaFoldDB" id="A0A2J6SNL1"/>
<dbReference type="RefSeq" id="XP_024729263.1">
    <property type="nucleotide sequence ID" value="XM_024875978.1"/>
</dbReference>
<organism evidence="2 3">
    <name type="scientific">Hyaloscypha bicolor E</name>
    <dbReference type="NCBI Taxonomy" id="1095630"/>
    <lineage>
        <taxon>Eukaryota</taxon>
        <taxon>Fungi</taxon>
        <taxon>Dikarya</taxon>
        <taxon>Ascomycota</taxon>
        <taxon>Pezizomycotina</taxon>
        <taxon>Leotiomycetes</taxon>
        <taxon>Helotiales</taxon>
        <taxon>Hyaloscyphaceae</taxon>
        <taxon>Hyaloscypha</taxon>
        <taxon>Hyaloscypha bicolor</taxon>
    </lineage>
</organism>
<feature type="non-terminal residue" evidence="2">
    <location>
        <position position="1"/>
    </location>
</feature>
<dbReference type="InterPro" id="IPR027796">
    <property type="entry name" value="OTT_1508_deam-like"/>
</dbReference>
<dbReference type="EMBL" id="KZ613905">
    <property type="protein sequence ID" value="PMD52359.1"/>
    <property type="molecule type" value="Genomic_DNA"/>
</dbReference>
<reference evidence="2 3" key="1">
    <citation type="submission" date="2016-04" db="EMBL/GenBank/DDBJ databases">
        <title>A degradative enzymes factory behind the ericoid mycorrhizal symbiosis.</title>
        <authorList>
            <consortium name="DOE Joint Genome Institute"/>
            <person name="Martino E."/>
            <person name="Morin E."/>
            <person name="Grelet G."/>
            <person name="Kuo A."/>
            <person name="Kohler A."/>
            <person name="Daghino S."/>
            <person name="Barry K."/>
            <person name="Choi C."/>
            <person name="Cichocki N."/>
            <person name="Clum A."/>
            <person name="Copeland A."/>
            <person name="Hainaut M."/>
            <person name="Haridas S."/>
            <person name="Labutti K."/>
            <person name="Lindquist E."/>
            <person name="Lipzen A."/>
            <person name="Khouja H.-R."/>
            <person name="Murat C."/>
            <person name="Ohm R."/>
            <person name="Olson A."/>
            <person name="Spatafora J."/>
            <person name="Veneault-Fourrey C."/>
            <person name="Henrissat B."/>
            <person name="Grigoriev I."/>
            <person name="Martin F."/>
            <person name="Perotto S."/>
        </authorList>
    </citation>
    <scope>NUCLEOTIDE SEQUENCE [LARGE SCALE GENOMIC DNA]</scope>
    <source>
        <strain evidence="2 3">E</strain>
    </source>
</reference>
<keyword evidence="1" id="KW-0812">Transmembrane</keyword>
<protein>
    <submittedName>
        <fullName evidence="2">Uncharacterized protein</fullName>
    </submittedName>
</protein>
<dbReference type="InParanoid" id="A0A2J6SNL1"/>